<comment type="similarity">
    <text evidence="2">Belongs to the phospholipase D family.</text>
</comment>
<comment type="catalytic activity">
    <reaction evidence="7">
        <text>Exonucleolytic cleavage in the 5'- to 3'-direction to yield nucleoside 3'-phosphates.</text>
        <dbReference type="EC" id="3.1.16.1"/>
    </reaction>
</comment>
<name>A0A8V0Y661_CHICK</name>
<dbReference type="GO" id="GO:0045145">
    <property type="term" value="F:single-stranded DNA 5'-3' DNA exonuclease activity"/>
    <property type="evidence" value="ECO:0007669"/>
    <property type="project" value="Ensembl"/>
</dbReference>
<comment type="subcellular location">
    <subcellularLocation>
        <location evidence="9">Early endosome membrane</location>
        <topology evidence="9">Single-pass type II membrane protein</topology>
    </subcellularLocation>
    <subcellularLocation>
        <location evidence="8">Late endosome membrane</location>
        <topology evidence="8">Single-pass type II membrane protein</topology>
    </subcellularLocation>
    <subcellularLocation>
        <location evidence="1">Lysosome lumen</location>
    </subcellularLocation>
</comment>
<dbReference type="Pfam" id="PF13918">
    <property type="entry name" value="PLDc_3"/>
    <property type="match status" value="1"/>
</dbReference>
<dbReference type="SMART" id="SM00155">
    <property type="entry name" value="PLDc"/>
    <property type="match status" value="2"/>
</dbReference>
<feature type="domain" description="PLD phosphodiesterase" evidence="13">
    <location>
        <begin position="179"/>
        <end position="206"/>
    </location>
</feature>
<evidence type="ECO:0000313" key="15">
    <source>
        <dbReference type="Proteomes" id="UP000000539"/>
    </source>
</evidence>
<dbReference type="Proteomes" id="UP000000539">
    <property type="component" value="Chromosome 38"/>
</dbReference>
<dbReference type="GO" id="GO:0000139">
    <property type="term" value="C:Golgi membrane"/>
    <property type="evidence" value="ECO:0007669"/>
    <property type="project" value="Ensembl"/>
</dbReference>
<keyword evidence="4" id="KW-0677">Repeat</keyword>
<dbReference type="PANTHER" id="PTHR10185:SF16">
    <property type="entry name" value="5'-3' EXONUCLEASE PLD3"/>
    <property type="match status" value="1"/>
</dbReference>
<evidence type="ECO:0007829" key="16">
    <source>
        <dbReference type="PeptideAtlas" id="A0A8V0Y661"/>
    </source>
</evidence>
<evidence type="ECO:0000256" key="12">
    <source>
        <dbReference type="ARBA" id="ARBA00041681"/>
    </source>
</evidence>
<dbReference type="AlphaFoldDB" id="A0A8V0Y661"/>
<dbReference type="OrthoDB" id="9115761at2759"/>
<dbReference type="Gene3D" id="3.30.870.10">
    <property type="entry name" value="Endonuclease Chain A"/>
    <property type="match status" value="2"/>
</dbReference>
<evidence type="ECO:0000256" key="9">
    <source>
        <dbReference type="ARBA" id="ARBA00037858"/>
    </source>
</evidence>
<keyword evidence="3" id="KW-0540">Nuclease</keyword>
<evidence type="ECO:0000256" key="11">
    <source>
        <dbReference type="ARBA" id="ARBA00039647"/>
    </source>
</evidence>
<keyword evidence="6" id="KW-0269">Exonuclease</keyword>
<evidence type="ECO:0000256" key="5">
    <source>
        <dbReference type="ARBA" id="ARBA00022801"/>
    </source>
</evidence>
<reference evidence="14" key="1">
    <citation type="submission" date="2020-11" db="EMBL/GenBank/DDBJ databases">
        <title>Gallus gallus (Chicken) genome, bGalGal1, GRCg7b, maternal haplotype autosomes + Z &amp; W.</title>
        <authorList>
            <person name="Warren W."/>
            <person name="Formenti G."/>
            <person name="Fedrigo O."/>
            <person name="Haase B."/>
            <person name="Mountcastle J."/>
            <person name="Balacco J."/>
            <person name="Tracey A."/>
            <person name="Schneider V."/>
            <person name="Okimoto R."/>
            <person name="Cheng H."/>
            <person name="Hawken R."/>
            <person name="Howe K."/>
            <person name="Jarvis E.D."/>
        </authorList>
    </citation>
    <scope>NUCLEOTIDE SEQUENCE [LARGE SCALE GENOMIC DNA]</scope>
    <source>
        <strain evidence="14">Broiler</strain>
    </source>
</reference>
<evidence type="ECO:0000256" key="8">
    <source>
        <dbReference type="ARBA" id="ARBA00037797"/>
    </source>
</evidence>
<evidence type="ECO:0000256" key="10">
    <source>
        <dbReference type="ARBA" id="ARBA00039059"/>
    </source>
</evidence>
<keyword evidence="5" id="KW-0378">Hydrolase</keyword>
<accession>A0A8V0Y661</accession>
<dbReference type="PANTHER" id="PTHR10185">
    <property type="entry name" value="PHOSPHOLIPASE D - RELATED"/>
    <property type="match status" value="1"/>
</dbReference>
<evidence type="ECO:0000313" key="14">
    <source>
        <dbReference type="Ensembl" id="ENSGALP00010011510.1"/>
    </source>
</evidence>
<keyword evidence="16" id="KW-1267">Proteomics identification</keyword>
<evidence type="ECO:0000259" key="13">
    <source>
        <dbReference type="PROSITE" id="PS50035"/>
    </source>
</evidence>
<evidence type="ECO:0000256" key="4">
    <source>
        <dbReference type="ARBA" id="ARBA00022737"/>
    </source>
</evidence>
<organism evidence="14 15">
    <name type="scientific">Gallus gallus</name>
    <name type="common">Chicken</name>
    <dbReference type="NCBI Taxonomy" id="9031"/>
    <lineage>
        <taxon>Eukaryota</taxon>
        <taxon>Metazoa</taxon>
        <taxon>Chordata</taxon>
        <taxon>Craniata</taxon>
        <taxon>Vertebrata</taxon>
        <taxon>Euteleostomi</taxon>
        <taxon>Archelosauria</taxon>
        <taxon>Archosauria</taxon>
        <taxon>Dinosauria</taxon>
        <taxon>Saurischia</taxon>
        <taxon>Theropoda</taxon>
        <taxon>Coelurosauria</taxon>
        <taxon>Aves</taxon>
        <taxon>Neognathae</taxon>
        <taxon>Galloanserae</taxon>
        <taxon>Galliformes</taxon>
        <taxon>Phasianidae</taxon>
        <taxon>Phasianinae</taxon>
        <taxon>Gallus</taxon>
    </lineage>
</organism>
<feature type="domain" description="PLD phosphodiesterase" evidence="13">
    <location>
        <begin position="394"/>
        <end position="420"/>
    </location>
</feature>
<evidence type="ECO:0000256" key="2">
    <source>
        <dbReference type="ARBA" id="ARBA00008664"/>
    </source>
</evidence>
<evidence type="ECO:0000256" key="6">
    <source>
        <dbReference type="ARBA" id="ARBA00022839"/>
    </source>
</evidence>
<dbReference type="SUPFAM" id="SSF56024">
    <property type="entry name" value="Phospholipase D/nuclease"/>
    <property type="match status" value="2"/>
</dbReference>
<reference evidence="14" key="2">
    <citation type="submission" date="2025-08" db="UniProtKB">
        <authorList>
            <consortium name="Ensembl"/>
        </authorList>
    </citation>
    <scope>IDENTIFICATION</scope>
    <source>
        <strain evidence="14">broiler</strain>
    </source>
</reference>
<dbReference type="GO" id="GO:0031902">
    <property type="term" value="C:late endosome membrane"/>
    <property type="evidence" value="ECO:0007669"/>
    <property type="project" value="UniProtKB-SubCell"/>
</dbReference>
<reference evidence="14" key="3">
    <citation type="submission" date="2025-09" db="UniProtKB">
        <authorList>
            <consortium name="Ensembl"/>
        </authorList>
    </citation>
    <scope>IDENTIFICATION</scope>
    <source>
        <strain evidence="14">broiler</strain>
    </source>
</reference>
<gene>
    <name evidence="14" type="primary">PLD3</name>
</gene>
<evidence type="ECO:0000256" key="1">
    <source>
        <dbReference type="ARBA" id="ARBA00004227"/>
    </source>
</evidence>
<dbReference type="InterPro" id="IPR001736">
    <property type="entry name" value="PLipase_D/transphosphatidylase"/>
</dbReference>
<evidence type="ECO:0000256" key="3">
    <source>
        <dbReference type="ARBA" id="ARBA00022722"/>
    </source>
</evidence>
<dbReference type="InterPro" id="IPR050874">
    <property type="entry name" value="Diverse_PLD-related"/>
</dbReference>
<dbReference type="GO" id="GO:0043202">
    <property type="term" value="C:lysosomal lumen"/>
    <property type="evidence" value="ECO:0007669"/>
    <property type="project" value="UniProtKB-SubCell"/>
</dbReference>
<proteinExistence type="evidence at protein level"/>
<protein>
    <recommendedName>
        <fullName evidence="11">5'-3' exonuclease PLD3</fullName>
        <ecNumber evidence="10">3.1.16.1</ecNumber>
    </recommendedName>
    <alternativeName>
        <fullName evidence="12">Phospholipase D3</fullName>
    </alternativeName>
</protein>
<dbReference type="GO" id="GO:0012505">
    <property type="term" value="C:endomembrane system"/>
    <property type="evidence" value="ECO:0000318"/>
    <property type="project" value="GO_Central"/>
</dbReference>
<dbReference type="Ensembl" id="ENSGALT00010019960.1">
    <property type="protein sequence ID" value="ENSGALP00010011510.1"/>
    <property type="gene ID" value="ENSGALG00010008342.1"/>
</dbReference>
<dbReference type="GO" id="GO:1900015">
    <property type="term" value="P:regulation of cytokine production involved in inflammatory response"/>
    <property type="evidence" value="ECO:0007669"/>
    <property type="project" value="Ensembl"/>
</dbReference>
<dbReference type="PROSITE" id="PS50035">
    <property type="entry name" value="PLD"/>
    <property type="match status" value="2"/>
</dbReference>
<dbReference type="GO" id="GO:0014902">
    <property type="term" value="P:myotube differentiation"/>
    <property type="evidence" value="ECO:0007669"/>
    <property type="project" value="Ensembl"/>
</dbReference>
<dbReference type="InterPro" id="IPR032803">
    <property type="entry name" value="PLDc_3"/>
</dbReference>
<dbReference type="GO" id="GO:0005765">
    <property type="term" value="C:lysosomal membrane"/>
    <property type="evidence" value="ECO:0007669"/>
    <property type="project" value="Ensembl"/>
</dbReference>
<dbReference type="GeneTree" id="ENSGT00950000183059"/>
<evidence type="ECO:0000256" key="7">
    <source>
        <dbReference type="ARBA" id="ARBA00035759"/>
    </source>
</evidence>
<dbReference type="GO" id="GO:0005789">
    <property type="term" value="C:endoplasmic reticulum membrane"/>
    <property type="evidence" value="ECO:0007669"/>
    <property type="project" value="Ensembl"/>
</dbReference>
<keyword evidence="15" id="KW-1185">Reference proteome</keyword>
<dbReference type="GO" id="GO:0031901">
    <property type="term" value="C:early endosome membrane"/>
    <property type="evidence" value="ECO:0007669"/>
    <property type="project" value="UniProtKB-SubCell"/>
</dbReference>
<sequence length="482" mass="52046">MKPYVVYEKLPPMDPPAPKDSPRRLLLPAVLCALLGSLSLLLLLPCFGLGGAAVLQGQSGDSGCGDTCRAVLVESTPQGVPPGPHPSTFSSWLRIIGTARRSLDIASFYWTLSNRDTATHEPSAAPGERILAELLQLPRRGVAVRVAVSAPTHTTPMGDLLALQSSGAAVRAVDVGRLAGGVLHTKLWVADGAHVYLGSANMDWRSLTQVKELGVAIYNCSCVAQDVAKVFEAYWALGAPNASIPTPWPSNFSTPFNMETPLRLRLNGTPTALYFSSSPPSFCAAGRTPDLNAVLGVIDAAQQFISVAVMSYLPATEFRRPDRFWPEIDDGLRRAVFERGVAVRLLVGCWAHSKAAMFPFLRSLAAIADNATRFSAEVRLFVVPSTAAQSRIPYARVSHQKYMVTEKAAYIGTSNWSADYFQRTAGSALVLQHTGSPPSTEPTLRAQLQSSFERDWGSPYSIDIGDTERWQQHCGPPRGGTR</sequence>
<dbReference type="EC" id="3.1.16.1" evidence="10"/>